<dbReference type="CDD" id="cd01335">
    <property type="entry name" value="Radical_SAM"/>
    <property type="match status" value="1"/>
</dbReference>
<evidence type="ECO:0000259" key="18">
    <source>
        <dbReference type="PROSITE" id="PS51918"/>
    </source>
</evidence>
<keyword evidence="11 16" id="KW-0408">Iron</keyword>
<evidence type="ECO:0000256" key="17">
    <source>
        <dbReference type="PIRSR" id="PIRSR001619-1"/>
    </source>
</evidence>
<evidence type="ECO:0000256" key="2">
    <source>
        <dbReference type="ARBA" id="ARBA00010765"/>
    </source>
</evidence>
<evidence type="ECO:0000256" key="10">
    <source>
        <dbReference type="ARBA" id="ARBA00022756"/>
    </source>
</evidence>
<comment type="pathway">
    <text evidence="1 16">Cofactor biosynthesis; biotin biosynthesis; biotin from 7,8-diaminononanoate: step 2/2.</text>
</comment>
<dbReference type="Gene3D" id="3.20.20.70">
    <property type="entry name" value="Aldolase class I"/>
    <property type="match status" value="1"/>
</dbReference>
<gene>
    <name evidence="16 19" type="primary">bioB</name>
    <name evidence="19" type="ORF">H9735_06885</name>
</gene>
<dbReference type="SMART" id="SM00729">
    <property type="entry name" value="Elp3"/>
    <property type="match status" value="1"/>
</dbReference>
<evidence type="ECO:0000256" key="15">
    <source>
        <dbReference type="ARBA" id="ARBA00070199"/>
    </source>
</evidence>
<dbReference type="FunFam" id="3.20.20.70:FF:000026">
    <property type="entry name" value="Biotin synthase"/>
    <property type="match status" value="1"/>
</dbReference>
<evidence type="ECO:0000256" key="14">
    <source>
        <dbReference type="ARBA" id="ARBA00057568"/>
    </source>
</evidence>
<dbReference type="Proteomes" id="UP000886721">
    <property type="component" value="Unassembled WGS sequence"/>
</dbReference>
<dbReference type="PROSITE" id="PS51918">
    <property type="entry name" value="RADICAL_SAM"/>
    <property type="match status" value="1"/>
</dbReference>
<dbReference type="SFLD" id="SFLDG01060">
    <property type="entry name" value="BATS_domain_containing"/>
    <property type="match status" value="1"/>
</dbReference>
<dbReference type="InterPro" id="IPR007197">
    <property type="entry name" value="rSAM"/>
</dbReference>
<feature type="binding site" evidence="16 17">
    <location>
        <position position="196"/>
    </location>
    <ligand>
        <name>[2Fe-2S] cluster</name>
        <dbReference type="ChEBI" id="CHEBI:190135"/>
    </ligand>
</feature>
<keyword evidence="5 16" id="KW-0004">4Fe-4S</keyword>
<dbReference type="InterPro" id="IPR006638">
    <property type="entry name" value="Elp3/MiaA/NifB-like_rSAM"/>
</dbReference>
<dbReference type="InterPro" id="IPR002684">
    <property type="entry name" value="Biotin_synth/BioAB"/>
</dbReference>
<keyword evidence="6 16" id="KW-0808">Transferase</keyword>
<dbReference type="InterPro" id="IPR024177">
    <property type="entry name" value="Biotin_synthase"/>
</dbReference>
<dbReference type="PANTHER" id="PTHR22976:SF2">
    <property type="entry name" value="BIOTIN SYNTHASE, MITOCHONDRIAL"/>
    <property type="match status" value="1"/>
</dbReference>
<sequence>MLQIVKEIKEERRLTREDSLEFLLQEELEDLCKGADELRRYFKGQKANLCTIVNGKSGKCGENCKFCAQSAHNAAGAEVYDFLKPETILKDCMEQEKKGVDRYSVVTAGKGLSGQDFEKALEAYRKMSQQCKIGLCASHGILSDLQFQQLFESGVERYHCNLETSRRFFPEICTTHTYEDKIRNIKRAKEAGMEICSGGIFGMGETWQDRIDMALDLSELGVVSIPLNILMPIPGTPLEKQKRLQDEDVLRIAAIFRFLNPEADIRMAGGRVLMKDAGRKVFLSGANAAITGDMLTTTGSRTKEDQQMLRDLGYKTGGQE</sequence>
<dbReference type="SFLD" id="SFLDG01278">
    <property type="entry name" value="biotin_synthase_like"/>
    <property type="match status" value="1"/>
</dbReference>
<feature type="binding site" evidence="16 17">
    <location>
        <position position="67"/>
    </location>
    <ligand>
        <name>[4Fe-4S] cluster</name>
        <dbReference type="ChEBI" id="CHEBI:49883"/>
        <note>4Fe-4S-S-AdoMet</note>
    </ligand>
</feature>
<dbReference type="GO" id="GO:0051537">
    <property type="term" value="F:2 iron, 2 sulfur cluster binding"/>
    <property type="evidence" value="ECO:0007669"/>
    <property type="project" value="UniProtKB-KW"/>
</dbReference>
<evidence type="ECO:0000256" key="7">
    <source>
        <dbReference type="ARBA" id="ARBA00022691"/>
    </source>
</evidence>
<dbReference type="NCBIfam" id="TIGR00433">
    <property type="entry name" value="bioB"/>
    <property type="match status" value="1"/>
</dbReference>
<dbReference type="EC" id="2.8.1.6" evidence="4 16"/>
<dbReference type="GO" id="GO:0005506">
    <property type="term" value="F:iron ion binding"/>
    <property type="evidence" value="ECO:0007669"/>
    <property type="project" value="UniProtKB-UniRule"/>
</dbReference>
<evidence type="ECO:0000256" key="4">
    <source>
        <dbReference type="ARBA" id="ARBA00012236"/>
    </source>
</evidence>
<comment type="cofactor">
    <cofactor evidence="16">
        <name>[2Fe-2S] cluster</name>
        <dbReference type="ChEBI" id="CHEBI:190135"/>
    </cofactor>
    <text evidence="16">Binds 1 [2Fe-2S] cluster. The cluster is coordinated with 3 cysteines and 1 arginine.</text>
</comment>
<comment type="catalytic activity">
    <reaction evidence="13 16">
        <text>(4R,5S)-dethiobiotin + (sulfur carrier)-SH + 2 reduced [2Fe-2S]-[ferredoxin] + 2 S-adenosyl-L-methionine = (sulfur carrier)-H + biotin + 2 5'-deoxyadenosine + 2 L-methionine + 2 oxidized [2Fe-2S]-[ferredoxin]</text>
        <dbReference type="Rhea" id="RHEA:22060"/>
        <dbReference type="Rhea" id="RHEA-COMP:10000"/>
        <dbReference type="Rhea" id="RHEA-COMP:10001"/>
        <dbReference type="Rhea" id="RHEA-COMP:14737"/>
        <dbReference type="Rhea" id="RHEA-COMP:14739"/>
        <dbReference type="ChEBI" id="CHEBI:17319"/>
        <dbReference type="ChEBI" id="CHEBI:29917"/>
        <dbReference type="ChEBI" id="CHEBI:33737"/>
        <dbReference type="ChEBI" id="CHEBI:33738"/>
        <dbReference type="ChEBI" id="CHEBI:57586"/>
        <dbReference type="ChEBI" id="CHEBI:57844"/>
        <dbReference type="ChEBI" id="CHEBI:59789"/>
        <dbReference type="ChEBI" id="CHEBI:64428"/>
        <dbReference type="ChEBI" id="CHEBI:149473"/>
        <dbReference type="EC" id="2.8.1.6"/>
    </reaction>
</comment>
<evidence type="ECO:0000256" key="5">
    <source>
        <dbReference type="ARBA" id="ARBA00022485"/>
    </source>
</evidence>
<feature type="binding site" evidence="16 17">
    <location>
        <position position="104"/>
    </location>
    <ligand>
        <name>[2Fe-2S] cluster</name>
        <dbReference type="ChEBI" id="CHEBI:190135"/>
    </ligand>
</feature>
<organism evidence="19 20">
    <name type="scientific">Candidatus Anaerostipes excrementavium</name>
    <dbReference type="NCBI Taxonomy" id="2838463"/>
    <lineage>
        <taxon>Bacteria</taxon>
        <taxon>Bacillati</taxon>
        <taxon>Bacillota</taxon>
        <taxon>Clostridia</taxon>
        <taxon>Lachnospirales</taxon>
        <taxon>Lachnospiraceae</taxon>
        <taxon>Anaerostipes</taxon>
    </lineage>
</organism>
<accession>A0A9D1WVJ6</accession>
<evidence type="ECO:0000256" key="13">
    <source>
        <dbReference type="ARBA" id="ARBA00051157"/>
    </source>
</evidence>
<dbReference type="EMBL" id="DXEM01000021">
    <property type="protein sequence ID" value="HIX67836.1"/>
    <property type="molecule type" value="Genomic_DNA"/>
</dbReference>
<reference evidence="19" key="2">
    <citation type="submission" date="2021-04" db="EMBL/GenBank/DDBJ databases">
        <authorList>
            <person name="Gilroy R."/>
        </authorList>
    </citation>
    <scope>NUCLEOTIDE SEQUENCE</scope>
    <source>
        <strain evidence="19">CHK191-13928</strain>
    </source>
</reference>
<comment type="function">
    <text evidence="14 16">Catalyzes the conversion of dethiobiotin (DTB) to biotin by the insertion of a sulfur atom into dethiobiotin via a radical-based mechanism.</text>
</comment>
<evidence type="ECO:0000256" key="11">
    <source>
        <dbReference type="ARBA" id="ARBA00023004"/>
    </source>
</evidence>
<dbReference type="InterPro" id="IPR058240">
    <property type="entry name" value="rSAM_sf"/>
</dbReference>
<dbReference type="PANTHER" id="PTHR22976">
    <property type="entry name" value="BIOTIN SYNTHASE"/>
    <property type="match status" value="1"/>
</dbReference>
<feature type="domain" description="Radical SAM core" evidence="18">
    <location>
        <begin position="42"/>
        <end position="271"/>
    </location>
</feature>
<dbReference type="GO" id="GO:0009102">
    <property type="term" value="P:biotin biosynthetic process"/>
    <property type="evidence" value="ECO:0007669"/>
    <property type="project" value="UniProtKB-UniRule"/>
</dbReference>
<evidence type="ECO:0000256" key="3">
    <source>
        <dbReference type="ARBA" id="ARBA00011738"/>
    </source>
</evidence>
<reference evidence="19" key="1">
    <citation type="journal article" date="2021" name="PeerJ">
        <title>Extensive microbial diversity within the chicken gut microbiome revealed by metagenomics and culture.</title>
        <authorList>
            <person name="Gilroy R."/>
            <person name="Ravi A."/>
            <person name="Getino M."/>
            <person name="Pursley I."/>
            <person name="Horton D.L."/>
            <person name="Alikhan N.F."/>
            <person name="Baker D."/>
            <person name="Gharbi K."/>
            <person name="Hall N."/>
            <person name="Watson M."/>
            <person name="Adriaenssens E.M."/>
            <person name="Foster-Nyarko E."/>
            <person name="Jarju S."/>
            <person name="Secka A."/>
            <person name="Antonio M."/>
            <person name="Oren A."/>
            <person name="Chaudhuri R.R."/>
            <person name="La Ragione R."/>
            <person name="Hildebrand F."/>
            <person name="Pallen M.J."/>
        </authorList>
    </citation>
    <scope>NUCLEOTIDE SEQUENCE</scope>
    <source>
        <strain evidence="19">CHK191-13928</strain>
    </source>
</reference>
<evidence type="ECO:0000313" key="19">
    <source>
        <dbReference type="EMBL" id="HIX67836.1"/>
    </source>
</evidence>
<dbReference type="HAMAP" id="MF_01694">
    <property type="entry name" value="BioB"/>
    <property type="match status" value="1"/>
</dbReference>
<dbReference type="Pfam" id="PF06968">
    <property type="entry name" value="BATS"/>
    <property type="match status" value="1"/>
</dbReference>
<dbReference type="Pfam" id="PF04055">
    <property type="entry name" value="Radical_SAM"/>
    <property type="match status" value="1"/>
</dbReference>
<comment type="cofactor">
    <cofactor evidence="16 17">
        <name>[4Fe-4S] cluster</name>
        <dbReference type="ChEBI" id="CHEBI:49883"/>
    </cofactor>
    <text evidence="16 17">Binds 1 [4Fe-4S] cluster. The cluster is coordinated with 3 cysteines and an exchangeable S-adenosyl-L-methionine.</text>
</comment>
<comment type="caution">
    <text evidence="19">The sequence shown here is derived from an EMBL/GenBank/DDBJ whole genome shotgun (WGS) entry which is preliminary data.</text>
</comment>
<keyword evidence="8 16" id="KW-0001">2Fe-2S</keyword>
<evidence type="ECO:0000256" key="1">
    <source>
        <dbReference type="ARBA" id="ARBA00004942"/>
    </source>
</evidence>
<evidence type="ECO:0000256" key="12">
    <source>
        <dbReference type="ARBA" id="ARBA00023014"/>
    </source>
</evidence>
<dbReference type="GO" id="GO:0051539">
    <property type="term" value="F:4 iron, 4 sulfur cluster binding"/>
    <property type="evidence" value="ECO:0007669"/>
    <property type="project" value="UniProtKB-KW"/>
</dbReference>
<evidence type="ECO:0000256" key="8">
    <source>
        <dbReference type="ARBA" id="ARBA00022714"/>
    </source>
</evidence>
<feature type="binding site" evidence="16 17">
    <location>
        <position position="266"/>
    </location>
    <ligand>
        <name>[2Fe-2S] cluster</name>
        <dbReference type="ChEBI" id="CHEBI:190135"/>
    </ligand>
</feature>
<evidence type="ECO:0000313" key="20">
    <source>
        <dbReference type="Proteomes" id="UP000886721"/>
    </source>
</evidence>
<comment type="similarity">
    <text evidence="2 16">Belongs to the radical SAM superfamily. Biotin synthase family.</text>
</comment>
<keyword evidence="12 16" id="KW-0411">Iron-sulfur</keyword>
<keyword evidence="10 16" id="KW-0093">Biotin biosynthesis</keyword>
<comment type="cofactor">
    <cofactor evidence="17">
        <name>[2Fe-2S] cluster</name>
        <dbReference type="ChEBI" id="CHEBI:190135"/>
    </cofactor>
    <text evidence="17">Binds 1 [2Fe-2S] cluster. The cluster is coordinated with 3 cysteines and 1 arginine.</text>
</comment>
<protein>
    <recommendedName>
        <fullName evidence="15 16">Biotin synthase</fullName>
        <ecNumber evidence="4 16">2.8.1.6</ecNumber>
    </recommendedName>
</protein>
<dbReference type="GO" id="GO:0004076">
    <property type="term" value="F:biotin synthase activity"/>
    <property type="evidence" value="ECO:0007669"/>
    <property type="project" value="UniProtKB-UniRule"/>
</dbReference>
<evidence type="ECO:0000256" key="6">
    <source>
        <dbReference type="ARBA" id="ARBA00022679"/>
    </source>
</evidence>
<dbReference type="SFLD" id="SFLDS00029">
    <property type="entry name" value="Radical_SAM"/>
    <property type="match status" value="1"/>
</dbReference>
<feature type="binding site" evidence="16 17">
    <location>
        <position position="60"/>
    </location>
    <ligand>
        <name>[4Fe-4S] cluster</name>
        <dbReference type="ChEBI" id="CHEBI:49883"/>
        <note>4Fe-4S-S-AdoMet</note>
    </ligand>
</feature>
<keyword evidence="7 16" id="KW-0949">S-adenosyl-L-methionine</keyword>
<keyword evidence="9 16" id="KW-0479">Metal-binding</keyword>
<dbReference type="SMART" id="SM00876">
    <property type="entry name" value="BATS"/>
    <property type="match status" value="1"/>
</dbReference>
<name>A0A9D1WVJ6_9FIRM</name>
<evidence type="ECO:0000256" key="9">
    <source>
        <dbReference type="ARBA" id="ARBA00022723"/>
    </source>
</evidence>
<proteinExistence type="inferred from homology"/>
<feature type="binding site" evidence="16 17">
    <location>
        <position position="64"/>
    </location>
    <ligand>
        <name>[4Fe-4S] cluster</name>
        <dbReference type="ChEBI" id="CHEBI:49883"/>
        <note>4Fe-4S-S-AdoMet</note>
    </ligand>
</feature>
<dbReference type="PIRSF" id="PIRSF001619">
    <property type="entry name" value="Biotin_synth"/>
    <property type="match status" value="1"/>
</dbReference>
<comment type="subunit">
    <text evidence="3 16">Homodimer.</text>
</comment>
<dbReference type="InterPro" id="IPR010722">
    <property type="entry name" value="BATS_dom"/>
</dbReference>
<dbReference type="AlphaFoldDB" id="A0A9D1WVJ6"/>
<feature type="binding site" evidence="16 17">
    <location>
        <position position="136"/>
    </location>
    <ligand>
        <name>[2Fe-2S] cluster</name>
        <dbReference type="ChEBI" id="CHEBI:190135"/>
    </ligand>
</feature>
<dbReference type="SUPFAM" id="SSF102114">
    <property type="entry name" value="Radical SAM enzymes"/>
    <property type="match status" value="1"/>
</dbReference>
<evidence type="ECO:0000256" key="16">
    <source>
        <dbReference type="HAMAP-Rule" id="MF_01694"/>
    </source>
</evidence>
<dbReference type="InterPro" id="IPR013785">
    <property type="entry name" value="Aldolase_TIM"/>
</dbReference>